<organism evidence="6">
    <name type="scientific">Musa acuminata subsp. malaccensis</name>
    <name type="common">Wild banana</name>
    <name type="synonym">Musa malaccensis</name>
    <dbReference type="NCBI Taxonomy" id="214687"/>
    <lineage>
        <taxon>Eukaryota</taxon>
        <taxon>Viridiplantae</taxon>
        <taxon>Streptophyta</taxon>
        <taxon>Embryophyta</taxon>
        <taxon>Tracheophyta</taxon>
        <taxon>Spermatophyta</taxon>
        <taxon>Magnoliopsida</taxon>
        <taxon>Liliopsida</taxon>
        <taxon>Zingiberales</taxon>
        <taxon>Musaceae</taxon>
        <taxon>Musa</taxon>
    </lineage>
</organism>
<feature type="transmembrane region" description="Helical" evidence="5">
    <location>
        <begin position="440"/>
        <end position="462"/>
    </location>
</feature>
<accession>A0A8D7F7N9</accession>
<dbReference type="GO" id="GO:0008374">
    <property type="term" value="F:O-acyltransferase activity"/>
    <property type="evidence" value="ECO:0007669"/>
    <property type="project" value="UniProtKB-ARBA"/>
</dbReference>
<feature type="transmembrane region" description="Helical" evidence="5">
    <location>
        <begin position="415"/>
        <end position="433"/>
    </location>
</feature>
<dbReference type="Pfam" id="PF06423">
    <property type="entry name" value="GWT1"/>
    <property type="match status" value="1"/>
</dbReference>
<dbReference type="GO" id="GO:0016020">
    <property type="term" value="C:membrane"/>
    <property type="evidence" value="ECO:0007669"/>
    <property type="project" value="UniProtKB-SubCell"/>
</dbReference>
<dbReference type="PANTHER" id="PTHR20661:SF0">
    <property type="entry name" value="PHOSPHATIDYLINOSITOL-GLYCAN BIOSYNTHESIS CLASS W PROTEIN"/>
    <property type="match status" value="1"/>
</dbReference>
<feature type="transmembrane region" description="Helical" evidence="5">
    <location>
        <begin position="308"/>
        <end position="326"/>
    </location>
</feature>
<feature type="transmembrane region" description="Helical" evidence="5">
    <location>
        <begin position="374"/>
        <end position="395"/>
    </location>
</feature>
<keyword evidence="2 5" id="KW-0812">Transmembrane</keyword>
<feature type="transmembrane region" description="Helical" evidence="5">
    <location>
        <begin position="269"/>
        <end position="287"/>
    </location>
</feature>
<name>A0A8D7F7N9_MUSAM</name>
<evidence type="ECO:0000256" key="3">
    <source>
        <dbReference type="ARBA" id="ARBA00022989"/>
    </source>
</evidence>
<evidence type="ECO:0000313" key="6">
    <source>
        <dbReference type="EMBL" id="CAG1846025.1"/>
    </source>
</evidence>
<evidence type="ECO:0000256" key="4">
    <source>
        <dbReference type="ARBA" id="ARBA00023136"/>
    </source>
</evidence>
<sequence>MDPLRQTLNPNKRLKEEFVSNLTGSSMLEIAALSAIIPALVILRQWSSFARVNGKFNVEVATSKKDDDKVPSRRDFRSYAVSLVVDYLFVVLPVLLILTVLADWAYIFTVLIILLLLLCISAKRLSSYLRFKGEQHSSSPRTTISSYRVLVVITTCLSILAVDFKVFPRRYAKTETYGTGLMDLGVGSFVMANALVSRKARNSISVNWKATLKSISPLLFLGFGRLITTTGVDYQVHVGEYGVHWNFFFTLAAVSLLTSIFNIHPEYCGFFGLLVLIGYQACLLRGLNKYLISHERTADIISQNKEGLFSIFGYWGMYLVGVHLGYKILFSNHSSKKVGSIQSARARVWILAVLFWFLTIILDKYVERVSRRMCNLAFVMLVFAQNFQVLSVLMLSDLVPGQKPLALEEAFNQNLLGSFLLANVLTGLVNLSMDTLSASSVTAVGVLLGYSFVLSAVTGLVWSCGIKLKFW</sequence>
<dbReference type="PANTHER" id="PTHR20661">
    <property type="entry name" value="PHOSPHATIDYLINOSITOL-GLYCAN BIOSYNTHESIS CLASS W PROTEIN"/>
    <property type="match status" value="1"/>
</dbReference>
<feature type="transmembrane region" description="Helical" evidence="5">
    <location>
        <begin position="245"/>
        <end position="263"/>
    </location>
</feature>
<feature type="transmembrane region" description="Helical" evidence="5">
    <location>
        <begin position="146"/>
        <end position="164"/>
    </location>
</feature>
<dbReference type="AlphaFoldDB" id="A0A8D7F7N9"/>
<feature type="transmembrane region" description="Helical" evidence="5">
    <location>
        <begin position="20"/>
        <end position="43"/>
    </location>
</feature>
<dbReference type="InterPro" id="IPR009447">
    <property type="entry name" value="PIGW/GWT1"/>
</dbReference>
<reference evidence="6" key="1">
    <citation type="submission" date="2021-03" db="EMBL/GenBank/DDBJ databases">
        <authorList>
            <consortium name="Genoscope - CEA"/>
            <person name="William W."/>
        </authorList>
    </citation>
    <scope>NUCLEOTIDE SEQUENCE</scope>
    <source>
        <strain evidence="6">Doubled-haploid Pahang</strain>
    </source>
</reference>
<evidence type="ECO:0000256" key="5">
    <source>
        <dbReference type="SAM" id="Phobius"/>
    </source>
</evidence>
<protein>
    <submittedName>
        <fullName evidence="6">(wild Malaysian banana) hypothetical protein</fullName>
    </submittedName>
</protein>
<dbReference type="GO" id="GO:0006506">
    <property type="term" value="P:GPI anchor biosynthetic process"/>
    <property type="evidence" value="ECO:0007669"/>
    <property type="project" value="InterPro"/>
</dbReference>
<evidence type="ECO:0000256" key="1">
    <source>
        <dbReference type="ARBA" id="ARBA00004141"/>
    </source>
</evidence>
<keyword evidence="4 5" id="KW-0472">Membrane</keyword>
<feature type="transmembrane region" description="Helical" evidence="5">
    <location>
        <begin position="176"/>
        <end position="196"/>
    </location>
</feature>
<dbReference type="PIRSF" id="PIRSF017321">
    <property type="entry name" value="GWT1"/>
    <property type="match status" value="1"/>
</dbReference>
<dbReference type="EMBL" id="HG996471">
    <property type="protein sequence ID" value="CAG1846025.1"/>
    <property type="molecule type" value="Genomic_DNA"/>
</dbReference>
<comment type="subcellular location">
    <subcellularLocation>
        <location evidence="1">Membrane</location>
        <topology evidence="1">Multi-pass membrane protein</topology>
    </subcellularLocation>
</comment>
<evidence type="ECO:0000256" key="2">
    <source>
        <dbReference type="ARBA" id="ARBA00022692"/>
    </source>
</evidence>
<feature type="transmembrane region" description="Helical" evidence="5">
    <location>
        <begin position="79"/>
        <end position="98"/>
    </location>
</feature>
<keyword evidence="3 5" id="KW-1133">Transmembrane helix</keyword>
<gene>
    <name evidence="6" type="ORF">GSMUA_158200.1</name>
</gene>
<feature type="transmembrane region" description="Helical" evidence="5">
    <location>
        <begin position="104"/>
        <end position="125"/>
    </location>
</feature>
<feature type="transmembrane region" description="Helical" evidence="5">
    <location>
        <begin position="346"/>
        <end position="362"/>
    </location>
</feature>
<proteinExistence type="predicted"/>